<keyword evidence="1" id="KW-1133">Transmembrane helix</keyword>
<feature type="transmembrane region" description="Helical" evidence="1">
    <location>
        <begin position="90"/>
        <end position="113"/>
    </location>
</feature>
<evidence type="ECO:0000313" key="4">
    <source>
        <dbReference type="Proteomes" id="UP000663823"/>
    </source>
</evidence>
<gene>
    <name evidence="3" type="ORF">OTI717_LOCUS6107</name>
</gene>
<organism evidence="3 4">
    <name type="scientific">Rotaria sordida</name>
    <dbReference type="NCBI Taxonomy" id="392033"/>
    <lineage>
        <taxon>Eukaryota</taxon>
        <taxon>Metazoa</taxon>
        <taxon>Spiralia</taxon>
        <taxon>Gnathifera</taxon>
        <taxon>Rotifera</taxon>
        <taxon>Eurotatoria</taxon>
        <taxon>Bdelloidea</taxon>
        <taxon>Philodinida</taxon>
        <taxon>Philodinidae</taxon>
        <taxon>Rotaria</taxon>
    </lineage>
</organism>
<comment type="caution">
    <text evidence="3">The sequence shown here is derived from an EMBL/GenBank/DDBJ whole genome shotgun (WGS) entry which is preliminary data.</text>
</comment>
<name>A0A818MF07_9BILA</name>
<dbReference type="InterPro" id="IPR006047">
    <property type="entry name" value="GH13_cat_dom"/>
</dbReference>
<dbReference type="InterPro" id="IPR031984">
    <property type="entry name" value="SLC3A2_N"/>
</dbReference>
<dbReference type="SMART" id="SM00642">
    <property type="entry name" value="Aamy"/>
    <property type="match status" value="1"/>
</dbReference>
<proteinExistence type="predicted"/>
<protein>
    <recommendedName>
        <fullName evidence="2">Glycosyl hydrolase family 13 catalytic domain-containing protein</fullName>
    </recommendedName>
</protein>
<dbReference type="GO" id="GO:0015180">
    <property type="term" value="F:L-alanine transmembrane transporter activity"/>
    <property type="evidence" value="ECO:0007669"/>
    <property type="project" value="TreeGrafter"/>
</dbReference>
<dbReference type="GO" id="GO:0015190">
    <property type="term" value="F:L-leucine transmembrane transporter activity"/>
    <property type="evidence" value="ECO:0007669"/>
    <property type="project" value="TreeGrafter"/>
</dbReference>
<dbReference type="GO" id="GO:0015823">
    <property type="term" value="P:phenylalanine transport"/>
    <property type="evidence" value="ECO:0007669"/>
    <property type="project" value="TreeGrafter"/>
</dbReference>
<evidence type="ECO:0000256" key="1">
    <source>
        <dbReference type="SAM" id="Phobius"/>
    </source>
</evidence>
<dbReference type="InterPro" id="IPR017853">
    <property type="entry name" value="GH"/>
</dbReference>
<dbReference type="EMBL" id="CAJOAX010000419">
    <property type="protein sequence ID" value="CAF3586968.1"/>
    <property type="molecule type" value="Genomic_DNA"/>
</dbReference>
<keyword evidence="1" id="KW-0812">Transmembrane</keyword>
<accession>A0A818MF07</accession>
<dbReference type="Pfam" id="PF16028">
    <property type="entry name" value="SLC3A2_N"/>
    <property type="match status" value="1"/>
</dbReference>
<dbReference type="PANTHER" id="PTHR46673">
    <property type="entry name" value="4F2 CELL-SURFACE ANTIGEN HEAVY CHAIN"/>
    <property type="match status" value="1"/>
</dbReference>
<dbReference type="GO" id="GO:0016323">
    <property type="term" value="C:basolateral plasma membrane"/>
    <property type="evidence" value="ECO:0007669"/>
    <property type="project" value="TreeGrafter"/>
</dbReference>
<dbReference type="SUPFAM" id="SSF51445">
    <property type="entry name" value="(Trans)glycosidases"/>
    <property type="match status" value="1"/>
</dbReference>
<dbReference type="GO" id="GO:0005975">
    <property type="term" value="P:carbohydrate metabolic process"/>
    <property type="evidence" value="ECO:0007669"/>
    <property type="project" value="InterPro"/>
</dbReference>
<evidence type="ECO:0000313" key="3">
    <source>
        <dbReference type="EMBL" id="CAF3586968.1"/>
    </source>
</evidence>
<dbReference type="PANTHER" id="PTHR46673:SF1">
    <property type="entry name" value="4F2 CELL-SURFACE ANTIGEN HEAVY CHAIN"/>
    <property type="match status" value="1"/>
</dbReference>
<keyword evidence="1" id="KW-0472">Membrane</keyword>
<dbReference type="Proteomes" id="UP000663823">
    <property type="component" value="Unassembled WGS sequence"/>
</dbReference>
<sequence>MTEDIRITNEGQVPVDVRQALLRDGTDVQTKVGHVAKFNHDGESSKLDENIAVEDFDNYKKPKDNNEFIGLTKEELKAYISNPKWKRIRWLIAILYLLLLVLLLVGAILLVIFSPRCPPKPKLVWYQKEIIYELDVTTFRDSNQDGIGDIKGVQEKLNYLEKNDIKVILLQPSIFNVTAGTSIQLNGQTARATNTDLYTIDPSVGNDNDLKDLLKTLNRKDMRLIIDLPLSSTFDPNGYSWYGSNSSLPSKINNPCINNSRSLGCPYFTSYGRLPLDFADQNIQTQAENRLRHWLSTNKVDGVRVDLPLNLNSSTRSYEISYETIDQWNTIKNDIEKQTKPKLLLFDVPFGLQDTIKKDDLHNKTAHALFLFNDQQRSPINALALDQRIQSFETNRLSAPQFWQLGSKRKSDDIGLVHDNQLSKEAVLTMIMLLGGTPVILYGEEIGLNQKSFPLMPWTSDGPYGGFSSCSRENCSNVSSSYQVNLQQTSVKRQEALGGESKDSLLNVFRRLSKLRRQESFQFGLLESGYDIKTNTFWFIREASGHRGYVIVFNLHQSEQAHISLHDLTKHDVPSHIHYEYQWPQAPLSTSNKAHIDSDNLFIHPRSINIFWWMPKLVKPNILFKTAKEHTHNQ</sequence>
<dbReference type="AlphaFoldDB" id="A0A818MF07"/>
<dbReference type="GO" id="GO:0015173">
    <property type="term" value="F:aromatic amino acid transmembrane transporter activity"/>
    <property type="evidence" value="ECO:0007669"/>
    <property type="project" value="TreeGrafter"/>
</dbReference>
<dbReference type="InterPro" id="IPR042280">
    <property type="entry name" value="SLC3A2"/>
</dbReference>
<evidence type="ECO:0000259" key="2">
    <source>
        <dbReference type="SMART" id="SM00642"/>
    </source>
</evidence>
<dbReference type="GO" id="GO:1903801">
    <property type="term" value="P:L-leucine import across plasma membrane"/>
    <property type="evidence" value="ECO:0007669"/>
    <property type="project" value="TreeGrafter"/>
</dbReference>
<dbReference type="GO" id="GO:0016324">
    <property type="term" value="C:apical plasma membrane"/>
    <property type="evidence" value="ECO:0007669"/>
    <property type="project" value="TreeGrafter"/>
</dbReference>
<feature type="domain" description="Glycosyl hydrolase family 13 catalytic" evidence="2">
    <location>
        <begin position="133"/>
        <end position="487"/>
    </location>
</feature>
<dbReference type="Gene3D" id="3.20.20.80">
    <property type="entry name" value="Glycosidases"/>
    <property type="match status" value="1"/>
</dbReference>
<dbReference type="Pfam" id="PF00128">
    <property type="entry name" value="Alpha-amylase"/>
    <property type="match status" value="1"/>
</dbReference>
<reference evidence="3" key="1">
    <citation type="submission" date="2021-02" db="EMBL/GenBank/DDBJ databases">
        <authorList>
            <person name="Nowell W R."/>
        </authorList>
    </citation>
    <scope>NUCLEOTIDE SEQUENCE</scope>
</reference>
<dbReference type="GO" id="GO:1904273">
    <property type="term" value="P:L-alanine import across plasma membrane"/>
    <property type="evidence" value="ECO:0007669"/>
    <property type="project" value="TreeGrafter"/>
</dbReference>